<gene>
    <name evidence="7" type="ORF">FGS76_14020</name>
</gene>
<evidence type="ECO:0000256" key="3">
    <source>
        <dbReference type="ARBA" id="ARBA00022832"/>
    </source>
</evidence>
<keyword evidence="4" id="KW-0443">Lipid metabolism</keyword>
<dbReference type="InterPro" id="IPR000873">
    <property type="entry name" value="AMP-dep_synth/lig_dom"/>
</dbReference>
<proteinExistence type="inferred from homology"/>
<keyword evidence="3" id="KW-0276">Fatty acid metabolism</keyword>
<dbReference type="NCBIfam" id="NF004837">
    <property type="entry name" value="PRK06187.1"/>
    <property type="match status" value="1"/>
</dbReference>
<organism evidence="7 8">
    <name type="scientific">Alloalcanivorax gelatiniphagus</name>
    <dbReference type="NCBI Taxonomy" id="1194167"/>
    <lineage>
        <taxon>Bacteria</taxon>
        <taxon>Pseudomonadati</taxon>
        <taxon>Pseudomonadota</taxon>
        <taxon>Gammaproteobacteria</taxon>
        <taxon>Oceanospirillales</taxon>
        <taxon>Alcanivoracaceae</taxon>
        <taxon>Alloalcanivorax</taxon>
    </lineage>
</organism>
<evidence type="ECO:0000256" key="1">
    <source>
        <dbReference type="ARBA" id="ARBA00006432"/>
    </source>
</evidence>
<name>A0ABY2XIM5_9GAMM</name>
<evidence type="ECO:0000259" key="6">
    <source>
        <dbReference type="Pfam" id="PF13193"/>
    </source>
</evidence>
<evidence type="ECO:0000256" key="4">
    <source>
        <dbReference type="ARBA" id="ARBA00023098"/>
    </source>
</evidence>
<feature type="domain" description="AMP-dependent synthetase/ligase" evidence="5">
    <location>
        <begin position="18"/>
        <end position="400"/>
    </location>
</feature>
<keyword evidence="2 7" id="KW-0436">Ligase</keyword>
<dbReference type="EMBL" id="VCQT01000040">
    <property type="protein sequence ID" value="TMW11688.1"/>
    <property type="molecule type" value="Genomic_DNA"/>
</dbReference>
<dbReference type="RefSeq" id="WP_138773286.1">
    <property type="nucleotide sequence ID" value="NZ_JBHSSX010000043.1"/>
</dbReference>
<evidence type="ECO:0000259" key="5">
    <source>
        <dbReference type="Pfam" id="PF00501"/>
    </source>
</evidence>
<dbReference type="InterPro" id="IPR045851">
    <property type="entry name" value="AMP-bd_C_sf"/>
</dbReference>
<dbReference type="PANTHER" id="PTHR43859:SF4">
    <property type="entry name" value="BUTANOATE--COA LIGASE AAE1-RELATED"/>
    <property type="match status" value="1"/>
</dbReference>
<accession>A0ABY2XIM5</accession>
<dbReference type="Proteomes" id="UP000739180">
    <property type="component" value="Unassembled WGS sequence"/>
</dbReference>
<dbReference type="Pfam" id="PF00501">
    <property type="entry name" value="AMP-binding"/>
    <property type="match status" value="1"/>
</dbReference>
<dbReference type="InterPro" id="IPR025110">
    <property type="entry name" value="AMP-bd_C"/>
</dbReference>
<dbReference type="PROSITE" id="PS00455">
    <property type="entry name" value="AMP_BINDING"/>
    <property type="match status" value="1"/>
</dbReference>
<dbReference type="CDD" id="cd12119">
    <property type="entry name" value="ttLC_FACS_AlkK_like"/>
    <property type="match status" value="1"/>
</dbReference>
<dbReference type="Gene3D" id="3.40.50.12780">
    <property type="entry name" value="N-terminal domain of ligase-like"/>
    <property type="match status" value="1"/>
</dbReference>
<dbReference type="InterPro" id="IPR020845">
    <property type="entry name" value="AMP-binding_CS"/>
</dbReference>
<protein>
    <submittedName>
        <fullName evidence="7">Long-chain-fatty-acid--CoA ligase</fullName>
    </submittedName>
</protein>
<evidence type="ECO:0000256" key="2">
    <source>
        <dbReference type="ARBA" id="ARBA00022598"/>
    </source>
</evidence>
<dbReference type="GO" id="GO:0016874">
    <property type="term" value="F:ligase activity"/>
    <property type="evidence" value="ECO:0007669"/>
    <property type="project" value="UniProtKB-KW"/>
</dbReference>
<sequence>MQGQMMNQPLLISSQIRHAARYHADAEIVSVETAGGVHRTNWGEVERRARRLGSALQGLGLERSDRVATLAWNNHRHLEIYFGVSGAGMVCHTINPRLFPEQLVYIFNHAEDKVLFIEKTFLPLIEALQDKLPKLKHVYLLSGKDDEAAAKVPGLKFYEDLIEQGDEDFEWPEFDENTASSLCYTSGTTGNPKGALYSHRSTVLHSMAVALPDSLALTARDCLLPVVPMFHVNAWGIPYAAAMVGAKVVLPGPGLDGDSLKNLINGEKVTCAAGVPTLWQGLIGALKKAGEKVPTLTRTVIGGSACPPSMIATFRDDYGVDTLHAWGMTEMSPVGSVSTLLHKHMALSPEEQAAIRAKQGRPPFGVDLMIGDEEGNEKPMDGDTQGDLYAKGHWVISEYFNVDTPAPHKQGWFPTGDIATLDANGILTIKDRSKDVIKSGGEWISSVELENIAMGMDMVADAAVIAAKHAKWDERPLLIVVKAEGQDPSEQDVLAGFEGQVASWQVPDAVVFVDALPRNATGKVLKNKLRDEHENHLLD</sequence>
<reference evidence="7 8" key="1">
    <citation type="submission" date="2019-05" db="EMBL/GenBank/DDBJ databases">
        <title>Genome of Alcanivorax gelatiniphagus, an oil degrading marine bacteria.</title>
        <authorList>
            <person name="Kwon K.K."/>
        </authorList>
    </citation>
    <scope>NUCLEOTIDE SEQUENCE [LARGE SCALE GENOMIC DNA]</scope>
    <source>
        <strain evidence="7 8">MEBiC 08158</strain>
    </source>
</reference>
<dbReference type="InterPro" id="IPR042099">
    <property type="entry name" value="ANL_N_sf"/>
</dbReference>
<dbReference type="Pfam" id="PF13193">
    <property type="entry name" value="AMP-binding_C"/>
    <property type="match status" value="1"/>
</dbReference>
<dbReference type="Gene3D" id="3.30.300.30">
    <property type="match status" value="1"/>
</dbReference>
<keyword evidence="8" id="KW-1185">Reference proteome</keyword>
<dbReference type="PANTHER" id="PTHR43859">
    <property type="entry name" value="ACYL-ACTIVATING ENZYME"/>
    <property type="match status" value="1"/>
</dbReference>
<feature type="domain" description="AMP-binding enzyme C-terminal" evidence="6">
    <location>
        <begin position="448"/>
        <end position="523"/>
    </location>
</feature>
<evidence type="ECO:0000313" key="8">
    <source>
        <dbReference type="Proteomes" id="UP000739180"/>
    </source>
</evidence>
<comment type="caution">
    <text evidence="7">The sequence shown here is derived from an EMBL/GenBank/DDBJ whole genome shotgun (WGS) entry which is preliminary data.</text>
</comment>
<evidence type="ECO:0000313" key="7">
    <source>
        <dbReference type="EMBL" id="TMW11688.1"/>
    </source>
</evidence>
<dbReference type="SUPFAM" id="SSF56801">
    <property type="entry name" value="Acetyl-CoA synthetase-like"/>
    <property type="match status" value="1"/>
</dbReference>
<comment type="similarity">
    <text evidence="1">Belongs to the ATP-dependent AMP-binding enzyme family.</text>
</comment>